<dbReference type="PANTHER" id="PTHR43581:SF2">
    <property type="entry name" value="EXCINUCLEASE ATPASE SUBUNIT"/>
    <property type="match status" value="1"/>
</dbReference>
<sequence length="449" mass="51069">MTDDFLPPRDTPPPANDASTPRMPFGQLRRYAVRRLFGTYNHDIPLDELEPTILTGANGTGKSTILRSISWISKGDWVSLSRLEFDQIRLDFEGAQLTVGRSRGGSLTVRLDRPTVKPKVWEYSSPPEALFQLQLPHDESEWLFELDLDSREQSKWAHQKERVYRYLAHQEEKTPAWVSRVTDSFPTLLVSDQRLAPERQTRPKKRGSGDTVEVVTAIEAAVSHINNEVQRFKSLYGTASQNLDRDFPRRVFSAISSQRAYESRSNITQRFAAVQDLRASLAATGLIDADEVDESIADLPLENPDSLALISTYLSDTQQKLSTFEPLRRRLEPFMAFLRRHYRDKKVSIDAQQGFRIYSSRTGEDINPVHLSSGEQQMFILSHKLLFESSRGTLVMIDEPELSLHVLWQSTFIDDLVEISEVSGTYFMLATHSPALIAGRTDLRRSLDG</sequence>
<comment type="caution">
    <text evidence="3">The sequence shown here is derived from an EMBL/GenBank/DDBJ whole genome shotgun (WGS) entry which is preliminary data.</text>
</comment>
<dbReference type="Proteomes" id="UP001501423">
    <property type="component" value="Unassembled WGS sequence"/>
</dbReference>
<dbReference type="InterPro" id="IPR003959">
    <property type="entry name" value="ATPase_AAA_core"/>
</dbReference>
<dbReference type="Gene3D" id="3.40.50.300">
    <property type="entry name" value="P-loop containing nucleotide triphosphate hydrolases"/>
    <property type="match status" value="1"/>
</dbReference>
<dbReference type="InterPro" id="IPR051396">
    <property type="entry name" value="Bact_Antivir_Def_Nuclease"/>
</dbReference>
<gene>
    <name evidence="3" type="ORF">GCM10010478_49900</name>
</gene>
<evidence type="ECO:0000259" key="2">
    <source>
        <dbReference type="SMART" id="SM00382"/>
    </source>
</evidence>
<reference evidence="4" key="1">
    <citation type="journal article" date="2019" name="Int. J. Syst. Evol. Microbiol.">
        <title>The Global Catalogue of Microorganisms (GCM) 10K type strain sequencing project: providing services to taxonomists for standard genome sequencing and annotation.</title>
        <authorList>
            <consortium name="The Broad Institute Genomics Platform"/>
            <consortium name="The Broad Institute Genome Sequencing Center for Infectious Disease"/>
            <person name="Wu L."/>
            <person name="Ma J."/>
        </authorList>
    </citation>
    <scope>NUCLEOTIDE SEQUENCE [LARGE SCALE GENOMIC DNA]</scope>
    <source>
        <strain evidence="4">JCM 9650</strain>
    </source>
</reference>
<name>A0ABP6JT91_9ACTN</name>
<dbReference type="Pfam" id="PF13304">
    <property type="entry name" value="AAA_21"/>
    <property type="match status" value="1"/>
</dbReference>
<dbReference type="SMART" id="SM00382">
    <property type="entry name" value="AAA"/>
    <property type="match status" value="1"/>
</dbReference>
<proteinExistence type="predicted"/>
<evidence type="ECO:0000313" key="4">
    <source>
        <dbReference type="Proteomes" id="UP001501423"/>
    </source>
</evidence>
<feature type="domain" description="AAA+ ATPase" evidence="2">
    <location>
        <begin position="48"/>
        <end position="447"/>
    </location>
</feature>
<feature type="region of interest" description="Disordered" evidence="1">
    <location>
        <begin position="1"/>
        <end position="24"/>
    </location>
</feature>
<organism evidence="3 4">
    <name type="scientific">Streptomyces erythrogriseus</name>
    <dbReference type="NCBI Taxonomy" id="284027"/>
    <lineage>
        <taxon>Bacteria</taxon>
        <taxon>Bacillati</taxon>
        <taxon>Actinomycetota</taxon>
        <taxon>Actinomycetes</taxon>
        <taxon>Kitasatosporales</taxon>
        <taxon>Streptomycetaceae</taxon>
        <taxon>Streptomyces</taxon>
        <taxon>Streptomyces griseoincarnatus group</taxon>
    </lineage>
</organism>
<keyword evidence="4" id="KW-1185">Reference proteome</keyword>
<dbReference type="InterPro" id="IPR003593">
    <property type="entry name" value="AAA+_ATPase"/>
</dbReference>
<accession>A0ABP6JT91</accession>
<dbReference type="SUPFAM" id="SSF52540">
    <property type="entry name" value="P-loop containing nucleoside triphosphate hydrolases"/>
    <property type="match status" value="1"/>
</dbReference>
<dbReference type="InterPro" id="IPR027417">
    <property type="entry name" value="P-loop_NTPase"/>
</dbReference>
<evidence type="ECO:0000313" key="3">
    <source>
        <dbReference type="EMBL" id="GAA2942394.1"/>
    </source>
</evidence>
<dbReference type="PANTHER" id="PTHR43581">
    <property type="entry name" value="ATP/GTP PHOSPHATASE"/>
    <property type="match status" value="1"/>
</dbReference>
<evidence type="ECO:0000256" key="1">
    <source>
        <dbReference type="SAM" id="MobiDB-lite"/>
    </source>
</evidence>
<protein>
    <recommendedName>
        <fullName evidence="2">AAA+ ATPase domain-containing protein</fullName>
    </recommendedName>
</protein>
<dbReference type="EMBL" id="BAAAVA010000075">
    <property type="protein sequence ID" value="GAA2942394.1"/>
    <property type="molecule type" value="Genomic_DNA"/>
</dbReference>